<evidence type="ECO:0000256" key="4">
    <source>
        <dbReference type="ARBA" id="ARBA00022547"/>
    </source>
</evidence>
<dbReference type="NCBIfam" id="TIGR01131">
    <property type="entry name" value="ATP_synt_6_or_A"/>
    <property type="match status" value="1"/>
</dbReference>
<keyword evidence="5 11" id="KW-0812">Transmembrane</keyword>
<organism evidence="13 14">
    <name type="scientific">Agrilactobacillus yilanensis</name>
    <dbReference type="NCBI Taxonomy" id="2485997"/>
    <lineage>
        <taxon>Bacteria</taxon>
        <taxon>Bacillati</taxon>
        <taxon>Bacillota</taxon>
        <taxon>Bacilli</taxon>
        <taxon>Lactobacillales</taxon>
        <taxon>Lactobacillaceae</taxon>
        <taxon>Agrilactobacillus</taxon>
    </lineage>
</organism>
<dbReference type="InterPro" id="IPR000568">
    <property type="entry name" value="ATP_synth_F0_asu"/>
</dbReference>
<dbReference type="RefSeq" id="WP_125713571.1">
    <property type="nucleotide sequence ID" value="NZ_JBHTOP010000006.1"/>
</dbReference>
<feature type="transmembrane region" description="Helical" evidence="11">
    <location>
        <begin position="20"/>
        <end position="38"/>
    </location>
</feature>
<comment type="similarity">
    <text evidence="2 11 12">Belongs to the ATPase A chain family.</text>
</comment>
<dbReference type="PRINTS" id="PR00123">
    <property type="entry name" value="ATPASEA"/>
</dbReference>
<keyword evidence="3 11" id="KW-0813">Transport</keyword>
<evidence type="ECO:0000256" key="3">
    <source>
        <dbReference type="ARBA" id="ARBA00022448"/>
    </source>
</evidence>
<evidence type="ECO:0000256" key="7">
    <source>
        <dbReference type="ARBA" id="ARBA00022989"/>
    </source>
</evidence>
<proteinExistence type="inferred from homology"/>
<keyword evidence="10 11" id="KW-0066">ATP synthesis</keyword>
<gene>
    <name evidence="11 13" type="primary">atpB</name>
    <name evidence="13" type="ORF">ACFQ5M_03975</name>
</gene>
<dbReference type="InterPro" id="IPR035908">
    <property type="entry name" value="F0_ATP_A_sf"/>
</dbReference>
<comment type="subcellular location">
    <subcellularLocation>
        <location evidence="11 12">Cell membrane</location>
        <topology evidence="11 12">Multi-pass membrane protein</topology>
    </subcellularLocation>
    <subcellularLocation>
        <location evidence="1">Membrane</location>
        <topology evidence="1">Multi-pass membrane protein</topology>
    </subcellularLocation>
</comment>
<comment type="function">
    <text evidence="11 12">Key component of the proton channel; it plays a direct role in the translocation of protons across the membrane.</text>
</comment>
<evidence type="ECO:0000256" key="8">
    <source>
        <dbReference type="ARBA" id="ARBA00023065"/>
    </source>
</evidence>
<keyword evidence="4 11" id="KW-0138">CF(0)</keyword>
<evidence type="ECO:0000256" key="5">
    <source>
        <dbReference type="ARBA" id="ARBA00022692"/>
    </source>
</evidence>
<dbReference type="Gene3D" id="1.20.120.220">
    <property type="entry name" value="ATP synthase, F0 complex, subunit A"/>
    <property type="match status" value="1"/>
</dbReference>
<evidence type="ECO:0000256" key="10">
    <source>
        <dbReference type="ARBA" id="ARBA00023310"/>
    </source>
</evidence>
<evidence type="ECO:0000313" key="13">
    <source>
        <dbReference type="EMBL" id="MFD1671246.1"/>
    </source>
</evidence>
<evidence type="ECO:0000256" key="12">
    <source>
        <dbReference type="RuleBase" id="RU000483"/>
    </source>
</evidence>
<dbReference type="PANTHER" id="PTHR42823">
    <property type="entry name" value="ATP SYNTHASE SUBUNIT A, CHLOROPLASTIC"/>
    <property type="match status" value="1"/>
</dbReference>
<evidence type="ECO:0000256" key="2">
    <source>
        <dbReference type="ARBA" id="ARBA00006810"/>
    </source>
</evidence>
<dbReference type="Proteomes" id="UP001597267">
    <property type="component" value="Unassembled WGS sequence"/>
</dbReference>
<dbReference type="Pfam" id="PF00119">
    <property type="entry name" value="ATP-synt_A"/>
    <property type="match status" value="1"/>
</dbReference>
<feature type="transmembrane region" description="Helical" evidence="11">
    <location>
        <begin position="75"/>
        <end position="94"/>
    </location>
</feature>
<dbReference type="CDD" id="cd00310">
    <property type="entry name" value="ATP-synt_Fo_a_6"/>
    <property type="match status" value="1"/>
</dbReference>
<dbReference type="HAMAP" id="MF_01393">
    <property type="entry name" value="ATP_synth_a_bact"/>
    <property type="match status" value="1"/>
</dbReference>
<feature type="transmembrane region" description="Helical" evidence="11">
    <location>
        <begin position="114"/>
        <end position="132"/>
    </location>
</feature>
<name>A0ABW4J4W2_9LACO</name>
<dbReference type="PANTHER" id="PTHR42823:SF3">
    <property type="entry name" value="ATP SYNTHASE SUBUNIT A, CHLOROPLASTIC"/>
    <property type="match status" value="1"/>
</dbReference>
<keyword evidence="11" id="KW-1003">Cell membrane</keyword>
<reference evidence="14" key="1">
    <citation type="journal article" date="2019" name="Int. J. Syst. Evol. Microbiol.">
        <title>The Global Catalogue of Microorganisms (GCM) 10K type strain sequencing project: providing services to taxonomists for standard genome sequencing and annotation.</title>
        <authorList>
            <consortium name="The Broad Institute Genomics Platform"/>
            <consortium name="The Broad Institute Genome Sequencing Center for Infectious Disease"/>
            <person name="Wu L."/>
            <person name="Ma J."/>
        </authorList>
    </citation>
    <scope>NUCLEOTIDE SEQUENCE [LARGE SCALE GENOMIC DNA]</scope>
    <source>
        <strain evidence="14">CCM 8896</strain>
    </source>
</reference>
<keyword evidence="9 11" id="KW-0472">Membrane</keyword>
<keyword evidence="8 11" id="KW-0406">Ion transport</keyword>
<feature type="transmembrane region" description="Helical" evidence="11">
    <location>
        <begin position="179"/>
        <end position="202"/>
    </location>
</feature>
<evidence type="ECO:0000313" key="14">
    <source>
        <dbReference type="Proteomes" id="UP001597267"/>
    </source>
</evidence>
<accession>A0ABW4J4W2</accession>
<feature type="transmembrane region" description="Helical" evidence="11">
    <location>
        <begin position="208"/>
        <end position="229"/>
    </location>
</feature>
<dbReference type="EMBL" id="JBHTOP010000006">
    <property type="protein sequence ID" value="MFD1671246.1"/>
    <property type="molecule type" value="Genomic_DNA"/>
</dbReference>
<dbReference type="NCBIfam" id="NF004479">
    <property type="entry name" value="PRK05815.1-4"/>
    <property type="match status" value="1"/>
</dbReference>
<keyword evidence="6 11" id="KW-0375">Hydrogen ion transport</keyword>
<dbReference type="InterPro" id="IPR045082">
    <property type="entry name" value="ATP_syn_F0_a_bact/chloroplast"/>
</dbReference>
<dbReference type="SUPFAM" id="SSF81336">
    <property type="entry name" value="F1F0 ATP synthase subunit A"/>
    <property type="match status" value="1"/>
</dbReference>
<evidence type="ECO:0000256" key="6">
    <source>
        <dbReference type="ARBA" id="ARBA00022781"/>
    </source>
</evidence>
<evidence type="ECO:0000256" key="9">
    <source>
        <dbReference type="ARBA" id="ARBA00023136"/>
    </source>
</evidence>
<keyword evidence="7 11" id="KW-1133">Transmembrane helix</keyword>
<dbReference type="PROSITE" id="PS00449">
    <property type="entry name" value="ATPASE_A"/>
    <property type="match status" value="1"/>
</dbReference>
<comment type="caution">
    <text evidence="13">The sequence shown here is derived from an EMBL/GenBank/DDBJ whole genome shotgun (WGS) entry which is preliminary data.</text>
</comment>
<sequence length="236" mass="26543">MDEKLPIVNFGGLSFNLANDISGLLACLIVIGLVLYLSRKPSLRPGKRQNVLEWLIDFVHGIVKQSMPGEEGRKFYGFAFVLFMFIFMANQLGLILEINVGDYNFVKSPTSDPVVTMTLAALVLLMSHYFGIKKWGFGTYLKNYTRPIALLTPINILEEFTNFLTLSLRLYGNIYAGEILLKLIAQFMGSFGVVSFIPGALLEMVWQAFSVFIGSIQAYVFVTLSMVYMSKKLEQE</sequence>
<dbReference type="InterPro" id="IPR023011">
    <property type="entry name" value="ATP_synth_F0_asu_AS"/>
</dbReference>
<keyword evidence="14" id="KW-1185">Reference proteome</keyword>
<evidence type="ECO:0000256" key="11">
    <source>
        <dbReference type="HAMAP-Rule" id="MF_01393"/>
    </source>
</evidence>
<protein>
    <recommendedName>
        <fullName evidence="11 12">ATP synthase subunit a</fullName>
    </recommendedName>
    <alternativeName>
        <fullName evidence="11">ATP synthase F0 sector subunit a</fullName>
    </alternativeName>
    <alternativeName>
        <fullName evidence="11">F-ATPase subunit 6</fullName>
    </alternativeName>
</protein>
<evidence type="ECO:0000256" key="1">
    <source>
        <dbReference type="ARBA" id="ARBA00004141"/>
    </source>
</evidence>